<dbReference type="SUPFAM" id="SSF51905">
    <property type="entry name" value="FAD/NAD(P)-binding domain"/>
    <property type="match status" value="1"/>
</dbReference>
<dbReference type="InterPro" id="IPR036188">
    <property type="entry name" value="FAD/NAD-bd_sf"/>
</dbReference>
<protein>
    <submittedName>
        <fullName evidence="3">FAD-binding oxidoreductase</fullName>
    </submittedName>
</protein>
<organism evidence="3 4">
    <name type="scientific">Rhodovarius crocodyli</name>
    <dbReference type="NCBI Taxonomy" id="1979269"/>
    <lineage>
        <taxon>Bacteria</taxon>
        <taxon>Pseudomonadati</taxon>
        <taxon>Pseudomonadota</taxon>
        <taxon>Alphaproteobacteria</taxon>
        <taxon>Acetobacterales</taxon>
        <taxon>Roseomonadaceae</taxon>
        <taxon>Rhodovarius</taxon>
    </lineage>
</organism>
<sequence length="443" mass="48548">MSDTQTPFAPGFQERPFWWEAAPPAPTETPLPDTAEVLVVGGGIAGLSTALELARNGMKPLVIDREPIGWGASSRNGGALSGAGSLGKTRGDLEQAFGAKFVAELAEEGEQAFEDFEALVKRENLDCDYVRCGRFVGAHAPKAMEALKKRAEMINKAGGEQAFILPKERVGEEIDTPRYHGGMLLLRAGSLHPAKYTQSLARAAAGHGATLISGVEMQGYTREADGGFMVQTSRGRIRARHLMLGTNGYTGTMTPWHRRRLIPVASYMIATEELGEERVRRALPHLRVYGDTKKILYYFRPSPDYRRILFGGRASFMDADTKRSAATLHRFLTHLIPDLRGVKLTHSWKGNVAFAFDMMPHVGVNEGVHYAMACNGSGVVTMTHLGKAAAHLILGGGNRPSAFSRLSFPTRPFYTGNPWFMPVVGTAYQIKDRLEGWTVTEDR</sequence>
<evidence type="ECO:0000313" key="4">
    <source>
        <dbReference type="Proteomes" id="UP000282957"/>
    </source>
</evidence>
<dbReference type="OrthoDB" id="9815989at2"/>
<evidence type="ECO:0000259" key="2">
    <source>
        <dbReference type="Pfam" id="PF01266"/>
    </source>
</evidence>
<accession>A0A437MLW6</accession>
<dbReference type="Proteomes" id="UP000282957">
    <property type="component" value="Unassembled WGS sequence"/>
</dbReference>
<dbReference type="InterPro" id="IPR006076">
    <property type="entry name" value="FAD-dep_OxRdtase"/>
</dbReference>
<feature type="domain" description="FAD dependent oxidoreductase" evidence="2">
    <location>
        <begin position="37"/>
        <end position="392"/>
    </location>
</feature>
<name>A0A437MLW6_9PROT</name>
<dbReference type="Pfam" id="PF01266">
    <property type="entry name" value="DAO"/>
    <property type="match status" value="1"/>
</dbReference>
<evidence type="ECO:0000256" key="1">
    <source>
        <dbReference type="ARBA" id="ARBA00023002"/>
    </source>
</evidence>
<dbReference type="GO" id="GO:0005737">
    <property type="term" value="C:cytoplasm"/>
    <property type="evidence" value="ECO:0007669"/>
    <property type="project" value="TreeGrafter"/>
</dbReference>
<evidence type="ECO:0000313" key="3">
    <source>
        <dbReference type="EMBL" id="RVT98613.1"/>
    </source>
</evidence>
<dbReference type="PANTHER" id="PTHR13847">
    <property type="entry name" value="SARCOSINE DEHYDROGENASE-RELATED"/>
    <property type="match status" value="1"/>
</dbReference>
<gene>
    <name evidence="3" type="ORF">EOD42_00415</name>
</gene>
<dbReference type="AlphaFoldDB" id="A0A437MLW6"/>
<keyword evidence="4" id="KW-1185">Reference proteome</keyword>
<dbReference type="PANTHER" id="PTHR13847:SF281">
    <property type="entry name" value="FAD DEPENDENT OXIDOREDUCTASE DOMAIN-CONTAINING PROTEIN"/>
    <property type="match status" value="1"/>
</dbReference>
<dbReference type="Gene3D" id="3.50.50.60">
    <property type="entry name" value="FAD/NAD(P)-binding domain"/>
    <property type="match status" value="1"/>
</dbReference>
<dbReference type="EMBL" id="SACL01000001">
    <property type="protein sequence ID" value="RVT98613.1"/>
    <property type="molecule type" value="Genomic_DNA"/>
</dbReference>
<dbReference type="Gene3D" id="3.30.9.10">
    <property type="entry name" value="D-Amino Acid Oxidase, subunit A, domain 2"/>
    <property type="match status" value="1"/>
</dbReference>
<proteinExistence type="predicted"/>
<comment type="caution">
    <text evidence="3">The sequence shown here is derived from an EMBL/GenBank/DDBJ whole genome shotgun (WGS) entry which is preliminary data.</text>
</comment>
<dbReference type="RefSeq" id="WP_127785085.1">
    <property type="nucleotide sequence ID" value="NZ_SACL01000001.1"/>
</dbReference>
<keyword evidence="1" id="KW-0560">Oxidoreductase</keyword>
<dbReference type="GO" id="GO:0016491">
    <property type="term" value="F:oxidoreductase activity"/>
    <property type="evidence" value="ECO:0007669"/>
    <property type="project" value="UniProtKB-KW"/>
</dbReference>
<reference evidence="3 4" key="1">
    <citation type="submission" date="2019-01" db="EMBL/GenBank/DDBJ databases">
        <authorList>
            <person name="Chen W.-M."/>
        </authorList>
    </citation>
    <scope>NUCLEOTIDE SEQUENCE [LARGE SCALE GENOMIC DNA]</scope>
    <source>
        <strain evidence="3 4">CCP-6</strain>
    </source>
</reference>